<dbReference type="STRING" id="1884432.SAMN05518683_10266"/>
<evidence type="ECO:0000313" key="2">
    <source>
        <dbReference type="EMBL" id="SFP03621.1"/>
    </source>
</evidence>
<reference evidence="3" key="1">
    <citation type="submission" date="2016-10" db="EMBL/GenBank/DDBJ databases">
        <authorList>
            <person name="Varghese N."/>
            <person name="Submissions S."/>
        </authorList>
    </citation>
    <scope>NUCLEOTIDE SEQUENCE [LARGE SCALE GENOMIC DNA]</scope>
    <source>
        <strain evidence="3">S7</strain>
    </source>
</reference>
<dbReference type="Proteomes" id="UP000198892">
    <property type="component" value="Unassembled WGS sequence"/>
</dbReference>
<dbReference type="OrthoDB" id="2968672at2"/>
<organism evidence="2 3">
    <name type="scientific">Salibacterium halotolerans</name>
    <dbReference type="NCBI Taxonomy" id="1884432"/>
    <lineage>
        <taxon>Bacteria</taxon>
        <taxon>Bacillati</taxon>
        <taxon>Bacillota</taxon>
        <taxon>Bacilli</taxon>
        <taxon>Bacillales</taxon>
        <taxon>Bacillaceae</taxon>
    </lineage>
</organism>
<dbReference type="RefSeq" id="WP_093334923.1">
    <property type="nucleotide sequence ID" value="NZ_FOXD01000002.1"/>
</dbReference>
<keyword evidence="1" id="KW-0732">Signal</keyword>
<sequence length="136" mass="14942">MKYILAAAAGVIIGFVPVFHAAAVPDETHNLHVRTVPVAAEQQVEPEDWNLQYKIKQQHVYVECVLPDFPLAGKEKEGHGFLRVKIDGKTAAKMGQAAFVLKHLPPGKHTIDIQPVSYEGSMQKDKASFDVDIPSS</sequence>
<protein>
    <recommendedName>
        <fullName evidence="4">YtkA-like</fullName>
    </recommendedName>
</protein>
<evidence type="ECO:0000313" key="3">
    <source>
        <dbReference type="Proteomes" id="UP000198892"/>
    </source>
</evidence>
<dbReference type="AlphaFoldDB" id="A0A1I5M3K0"/>
<proteinExistence type="predicted"/>
<gene>
    <name evidence="2" type="ORF">SAMN05518683_10266</name>
</gene>
<keyword evidence="3" id="KW-1185">Reference proteome</keyword>
<name>A0A1I5M3K0_9BACI</name>
<evidence type="ECO:0000256" key="1">
    <source>
        <dbReference type="SAM" id="SignalP"/>
    </source>
</evidence>
<accession>A0A1I5M3K0</accession>
<feature type="signal peptide" evidence="1">
    <location>
        <begin position="1"/>
        <end position="21"/>
    </location>
</feature>
<evidence type="ECO:0008006" key="4">
    <source>
        <dbReference type="Google" id="ProtNLM"/>
    </source>
</evidence>
<dbReference type="EMBL" id="FOXD01000002">
    <property type="protein sequence ID" value="SFP03621.1"/>
    <property type="molecule type" value="Genomic_DNA"/>
</dbReference>
<feature type="chain" id="PRO_5039230507" description="YtkA-like" evidence="1">
    <location>
        <begin position="22"/>
        <end position="136"/>
    </location>
</feature>